<keyword evidence="4" id="KW-1185">Reference proteome</keyword>
<protein>
    <submittedName>
        <fullName evidence="3">Uncharacterized protein</fullName>
    </submittedName>
</protein>
<keyword evidence="2" id="KW-0812">Transmembrane</keyword>
<dbReference type="AlphaFoldDB" id="A0A1D1UZJ0"/>
<gene>
    <name evidence="3" type="primary">RvY_06705-1</name>
    <name evidence="3" type="synonym">RvY_06705.1</name>
    <name evidence="3" type="ORF">RvY_06705</name>
</gene>
<evidence type="ECO:0000313" key="4">
    <source>
        <dbReference type="Proteomes" id="UP000186922"/>
    </source>
</evidence>
<evidence type="ECO:0000256" key="1">
    <source>
        <dbReference type="SAM" id="MobiDB-lite"/>
    </source>
</evidence>
<feature type="region of interest" description="Disordered" evidence="1">
    <location>
        <begin position="135"/>
        <end position="156"/>
    </location>
</feature>
<keyword evidence="2" id="KW-0472">Membrane</keyword>
<name>A0A1D1UZJ0_RAMVA</name>
<evidence type="ECO:0000256" key="2">
    <source>
        <dbReference type="SAM" id="Phobius"/>
    </source>
</evidence>
<organism evidence="3 4">
    <name type="scientific">Ramazzottius varieornatus</name>
    <name type="common">Water bear</name>
    <name type="synonym">Tardigrade</name>
    <dbReference type="NCBI Taxonomy" id="947166"/>
    <lineage>
        <taxon>Eukaryota</taxon>
        <taxon>Metazoa</taxon>
        <taxon>Ecdysozoa</taxon>
        <taxon>Tardigrada</taxon>
        <taxon>Eutardigrada</taxon>
        <taxon>Parachela</taxon>
        <taxon>Hypsibioidea</taxon>
        <taxon>Ramazzottiidae</taxon>
        <taxon>Ramazzottius</taxon>
    </lineage>
</organism>
<dbReference type="EMBL" id="BDGG01000003">
    <property type="protein sequence ID" value="GAU95016.1"/>
    <property type="molecule type" value="Genomic_DNA"/>
</dbReference>
<proteinExistence type="predicted"/>
<comment type="caution">
    <text evidence="3">The sequence shown here is derived from an EMBL/GenBank/DDBJ whole genome shotgun (WGS) entry which is preliminary data.</text>
</comment>
<reference evidence="3 4" key="1">
    <citation type="journal article" date="2016" name="Nat. Commun.">
        <title>Extremotolerant tardigrade genome and improved radiotolerance of human cultured cells by tardigrade-unique protein.</title>
        <authorList>
            <person name="Hashimoto T."/>
            <person name="Horikawa D.D."/>
            <person name="Saito Y."/>
            <person name="Kuwahara H."/>
            <person name="Kozuka-Hata H."/>
            <person name="Shin-I T."/>
            <person name="Minakuchi Y."/>
            <person name="Ohishi K."/>
            <person name="Motoyama A."/>
            <person name="Aizu T."/>
            <person name="Enomoto A."/>
            <person name="Kondo K."/>
            <person name="Tanaka S."/>
            <person name="Hara Y."/>
            <person name="Koshikawa S."/>
            <person name="Sagara H."/>
            <person name="Miura T."/>
            <person name="Yokobori S."/>
            <person name="Miyagawa K."/>
            <person name="Suzuki Y."/>
            <person name="Kubo T."/>
            <person name="Oyama M."/>
            <person name="Kohara Y."/>
            <person name="Fujiyama A."/>
            <person name="Arakawa K."/>
            <person name="Katayama T."/>
            <person name="Toyoda A."/>
            <person name="Kunieda T."/>
        </authorList>
    </citation>
    <scope>NUCLEOTIDE SEQUENCE [LARGE SCALE GENOMIC DNA]</scope>
    <source>
        <strain evidence="3 4">YOKOZUNA-1</strain>
    </source>
</reference>
<evidence type="ECO:0000313" key="3">
    <source>
        <dbReference type="EMBL" id="GAU95016.1"/>
    </source>
</evidence>
<feature type="transmembrane region" description="Helical" evidence="2">
    <location>
        <begin position="33"/>
        <end position="56"/>
    </location>
</feature>
<sequence length="156" mass="18045">MVVMDESYNSSVTADFRHSIIRHLSHSAPKIPVAALVIIFAIFLTIIVAFILFWVLNWMRSYKTFPSDEPTEYFLHDLWEERYLPSPLNHKLPPQKYACAQCELVSDDLKVMNYGNSEFDTRLLPHEDVLEKGESKISHGHMVRPSGRQEGIQARK</sequence>
<dbReference type="Proteomes" id="UP000186922">
    <property type="component" value="Unassembled WGS sequence"/>
</dbReference>
<keyword evidence="2" id="KW-1133">Transmembrane helix</keyword>
<accession>A0A1D1UZJ0</accession>